<dbReference type="PANTHER" id="PTHR11472">
    <property type="entry name" value="DNA REPAIR DEAD HELICASE RAD3/XP-D SUBFAMILY MEMBER"/>
    <property type="match status" value="1"/>
</dbReference>
<accession>A0A1S3K4Q0</accession>
<dbReference type="Gene3D" id="3.40.50.300">
    <property type="entry name" value="P-loop containing nucleotide triphosphate hydrolases"/>
    <property type="match status" value="1"/>
</dbReference>
<dbReference type="PANTHER" id="PTHR11472:SF41">
    <property type="entry name" value="ATP-DEPENDENT DNA HELICASE DDX11-RELATED"/>
    <property type="match status" value="1"/>
</dbReference>
<reference evidence="3" key="1">
    <citation type="submission" date="2025-08" db="UniProtKB">
        <authorList>
            <consortium name="RefSeq"/>
        </authorList>
    </citation>
    <scope>IDENTIFICATION</scope>
    <source>
        <tissue evidence="3">Gonads</tissue>
    </source>
</reference>
<dbReference type="Proteomes" id="UP000085678">
    <property type="component" value="Unplaced"/>
</dbReference>
<evidence type="ECO:0000259" key="1">
    <source>
        <dbReference type="SMART" id="SM00491"/>
    </source>
</evidence>
<dbReference type="Pfam" id="PF13307">
    <property type="entry name" value="Helicase_C_2"/>
    <property type="match status" value="1"/>
</dbReference>
<keyword evidence="3" id="KW-0378">Hydrolase</keyword>
<protein>
    <submittedName>
        <fullName evidence="3">ATP-dependent DNA helicase DDX11</fullName>
    </submittedName>
</protein>
<dbReference type="InterPro" id="IPR006555">
    <property type="entry name" value="ATP-dep_Helicase_C"/>
</dbReference>
<dbReference type="GO" id="GO:0003676">
    <property type="term" value="F:nucleic acid binding"/>
    <property type="evidence" value="ECO:0007669"/>
    <property type="project" value="InterPro"/>
</dbReference>
<keyword evidence="3" id="KW-0067">ATP-binding</keyword>
<proteinExistence type="predicted"/>
<keyword evidence="3" id="KW-0547">Nucleotide-binding</keyword>
<dbReference type="GeneID" id="106178559"/>
<dbReference type="InParanoid" id="A0A1S3K4Q0"/>
<keyword evidence="2" id="KW-1185">Reference proteome</keyword>
<dbReference type="GO" id="GO:0034085">
    <property type="term" value="P:establishment of sister chromatid cohesion"/>
    <property type="evidence" value="ECO:0007669"/>
    <property type="project" value="TreeGrafter"/>
</dbReference>
<dbReference type="STRING" id="7574.A0A1S3K4Q0"/>
<feature type="domain" description="ATP-dependent helicase C-terminal" evidence="1">
    <location>
        <begin position="1"/>
        <end position="89"/>
    </location>
</feature>
<dbReference type="OrthoDB" id="267079at2759"/>
<dbReference type="InterPro" id="IPR027417">
    <property type="entry name" value="P-loop_NTPase"/>
</dbReference>
<dbReference type="AlphaFoldDB" id="A0A1S3K4Q0"/>
<dbReference type="SMART" id="SM00491">
    <property type="entry name" value="HELICc2"/>
    <property type="match status" value="1"/>
</dbReference>
<gene>
    <name evidence="3" type="primary">LOC106178559</name>
</gene>
<keyword evidence="3" id="KW-0347">Helicase</keyword>
<dbReference type="GO" id="GO:0003678">
    <property type="term" value="F:DNA helicase activity"/>
    <property type="evidence" value="ECO:0007669"/>
    <property type="project" value="TreeGrafter"/>
</dbReference>
<dbReference type="GO" id="GO:0005524">
    <property type="term" value="F:ATP binding"/>
    <property type="evidence" value="ECO:0007669"/>
    <property type="project" value="InterPro"/>
</dbReference>
<dbReference type="KEGG" id="lak:106178559"/>
<dbReference type="RefSeq" id="XP_013417231.1">
    <property type="nucleotide sequence ID" value="XM_013561777.2"/>
</dbReference>
<dbReference type="GO" id="GO:0005634">
    <property type="term" value="C:nucleus"/>
    <property type="evidence" value="ECO:0007669"/>
    <property type="project" value="TreeGrafter"/>
</dbReference>
<organism evidence="2 3">
    <name type="scientific">Lingula anatina</name>
    <name type="common">Brachiopod</name>
    <name type="synonym">Lingula unguis</name>
    <dbReference type="NCBI Taxonomy" id="7574"/>
    <lineage>
        <taxon>Eukaryota</taxon>
        <taxon>Metazoa</taxon>
        <taxon>Spiralia</taxon>
        <taxon>Lophotrochozoa</taxon>
        <taxon>Brachiopoda</taxon>
        <taxon>Linguliformea</taxon>
        <taxon>Lingulata</taxon>
        <taxon>Lingulida</taxon>
        <taxon>Linguloidea</taxon>
        <taxon>Lingulidae</taxon>
        <taxon>Lingula</taxon>
    </lineage>
</organism>
<evidence type="ECO:0000313" key="2">
    <source>
        <dbReference type="Proteomes" id="UP000085678"/>
    </source>
</evidence>
<dbReference type="GO" id="GO:0006139">
    <property type="term" value="P:nucleobase-containing compound metabolic process"/>
    <property type="evidence" value="ECO:0007669"/>
    <property type="project" value="InterPro"/>
</dbReference>
<evidence type="ECO:0000313" key="3">
    <source>
        <dbReference type="RefSeq" id="XP_013417231.1"/>
    </source>
</evidence>
<name>A0A1S3K4Q0_LINAN</name>
<sequence length="125" mass="14096">MSEGINFSDQLGRCIVMVGLPYPNIRSPELKEKMDYLNANVPKGLDGKSAGQQHYENLCMKAVNQSIGRAIRHLADYATILLLDQRYQRPSVSSQLPDWIAKDLQKMDKFGSAYAAIRKFFSGKK</sequence>
<dbReference type="GO" id="GO:0016818">
    <property type="term" value="F:hydrolase activity, acting on acid anhydrides, in phosphorus-containing anhydrides"/>
    <property type="evidence" value="ECO:0007669"/>
    <property type="project" value="InterPro"/>
</dbReference>
<dbReference type="InterPro" id="IPR045028">
    <property type="entry name" value="DinG/Rad3-like"/>
</dbReference>